<feature type="transmembrane region" description="Helical" evidence="1">
    <location>
        <begin position="16"/>
        <end position="35"/>
    </location>
</feature>
<protein>
    <submittedName>
        <fullName evidence="2">Uncharacterized protein</fullName>
    </submittedName>
</protein>
<evidence type="ECO:0000313" key="3">
    <source>
        <dbReference type="Proteomes" id="UP000682266"/>
    </source>
</evidence>
<proteinExistence type="predicted"/>
<keyword evidence="1" id="KW-0812">Transmembrane</keyword>
<feature type="transmembrane region" description="Helical" evidence="1">
    <location>
        <begin position="74"/>
        <end position="98"/>
    </location>
</feature>
<accession>A0AA41EA75</accession>
<feature type="transmembrane region" description="Helical" evidence="1">
    <location>
        <begin position="196"/>
        <end position="222"/>
    </location>
</feature>
<dbReference type="RefSeq" id="WP_105785907.1">
    <property type="nucleotide sequence ID" value="NZ_CADERF010000007.1"/>
</dbReference>
<organism evidence="2 3">
    <name type="scientific">Burkholderia ambifaria</name>
    <dbReference type="NCBI Taxonomy" id="152480"/>
    <lineage>
        <taxon>Bacteria</taxon>
        <taxon>Pseudomonadati</taxon>
        <taxon>Pseudomonadota</taxon>
        <taxon>Betaproteobacteria</taxon>
        <taxon>Burkholderiales</taxon>
        <taxon>Burkholderiaceae</taxon>
        <taxon>Burkholderia</taxon>
        <taxon>Burkholderia cepacia complex</taxon>
    </lineage>
</organism>
<gene>
    <name evidence="2" type="ORF">KDW93_20400</name>
</gene>
<feature type="transmembrane region" description="Helical" evidence="1">
    <location>
        <begin position="41"/>
        <end position="62"/>
    </location>
</feature>
<keyword evidence="1" id="KW-0472">Membrane</keyword>
<dbReference type="EMBL" id="JAGSVG010000019">
    <property type="protein sequence ID" value="MBR8131300.1"/>
    <property type="molecule type" value="Genomic_DNA"/>
</dbReference>
<evidence type="ECO:0000313" key="2">
    <source>
        <dbReference type="EMBL" id="MBR8131300.1"/>
    </source>
</evidence>
<keyword evidence="1" id="KW-1133">Transmembrane helix</keyword>
<reference evidence="2" key="1">
    <citation type="submission" date="2021-04" db="EMBL/GenBank/DDBJ databases">
        <title>A collection of bacterial strains from the Burkholderia cepacia Research Laboratory and Repository.</title>
        <authorList>
            <person name="Lipuma J."/>
            <person name="Spilker T."/>
        </authorList>
    </citation>
    <scope>NUCLEOTIDE SEQUENCE</scope>
    <source>
        <strain evidence="2">AU36012</strain>
    </source>
</reference>
<feature type="transmembrane region" description="Helical" evidence="1">
    <location>
        <begin position="110"/>
        <end position="133"/>
    </location>
</feature>
<sequence length="269" mass="30286">MMFPDLERSRAGVRHAPLYFGLVSFMIFGLCLNAIAEANGVAFRLTSWPMLALLVAALAAGYEIKYRSTLSVRFLAALMIYIVAVFGLLMGTALLSVWSLIEKPASSKPYLLFVFLYHATILSSLALPFALKLRELKRHPDRRFKNNEYLADIRSFTIDPNCGRTVPTSTLAPATIALTVNLPIALNTYIGENSSALLIATSLYALLFSYVAAVFIGPKLAYLYELYRYERQTGRRFVNQEYEKVQALRRTFLLCRLLAKLASFRRARS</sequence>
<dbReference type="AlphaFoldDB" id="A0AA41EA75"/>
<dbReference type="Proteomes" id="UP000682266">
    <property type="component" value="Unassembled WGS sequence"/>
</dbReference>
<evidence type="ECO:0000256" key="1">
    <source>
        <dbReference type="SAM" id="Phobius"/>
    </source>
</evidence>
<comment type="caution">
    <text evidence="2">The sequence shown here is derived from an EMBL/GenBank/DDBJ whole genome shotgun (WGS) entry which is preliminary data.</text>
</comment>
<name>A0AA41EA75_9BURK</name>